<keyword evidence="2" id="KW-0812">Transmembrane</keyword>
<gene>
    <name evidence="3" type="ORF">CSH63_27285</name>
</gene>
<keyword evidence="2" id="KW-1133">Transmembrane helix</keyword>
<dbReference type="KEGG" id="mtua:CSH63_27285"/>
<reference evidence="3 4" key="1">
    <citation type="submission" date="2017-10" db="EMBL/GenBank/DDBJ databases">
        <title>Integration of genomic and chemical information greatly accelerates assignment of the full stereostructure of myelolactone, a potent inhibitor of myeloma from a marine-derived Micromonospora.</title>
        <authorList>
            <person name="Kim M.C."/>
            <person name="Machado H."/>
            <person name="Jensen P.R."/>
            <person name="Fenical W."/>
        </authorList>
    </citation>
    <scope>NUCLEOTIDE SEQUENCE [LARGE SCALE GENOMIC DNA]</scope>
    <source>
        <strain evidence="3 4">CNY-010</strain>
    </source>
</reference>
<dbReference type="EMBL" id="CP024087">
    <property type="protein sequence ID" value="AYF31076.1"/>
    <property type="molecule type" value="Genomic_DNA"/>
</dbReference>
<proteinExistence type="predicted"/>
<accession>A0A386WRI4</accession>
<evidence type="ECO:0000313" key="4">
    <source>
        <dbReference type="Proteomes" id="UP000267804"/>
    </source>
</evidence>
<feature type="region of interest" description="Disordered" evidence="1">
    <location>
        <begin position="77"/>
        <end position="96"/>
    </location>
</feature>
<protein>
    <submittedName>
        <fullName evidence="3">Uncharacterized protein</fullName>
    </submittedName>
</protein>
<name>A0A386WRI4_9ACTN</name>
<evidence type="ECO:0000313" key="3">
    <source>
        <dbReference type="EMBL" id="AYF31076.1"/>
    </source>
</evidence>
<dbReference type="AlphaFoldDB" id="A0A386WRI4"/>
<feature type="transmembrane region" description="Helical" evidence="2">
    <location>
        <begin position="6"/>
        <end position="28"/>
    </location>
</feature>
<feature type="compositionally biased region" description="Basic residues" evidence="1">
    <location>
        <begin position="80"/>
        <end position="96"/>
    </location>
</feature>
<dbReference type="Proteomes" id="UP000267804">
    <property type="component" value="Chromosome"/>
</dbReference>
<evidence type="ECO:0000256" key="2">
    <source>
        <dbReference type="SAM" id="Phobius"/>
    </source>
</evidence>
<evidence type="ECO:0000256" key="1">
    <source>
        <dbReference type="SAM" id="MobiDB-lite"/>
    </source>
</evidence>
<sequence length="96" mass="11013">MRDLDVQDAITLLLAMAVLVLTVALLVVTRQRDEPPPDEVWAAFHATVGRRWRRAIVREARDIVYGVTHPGQAVRDAWPRARRGRRRRPRRVGGAR</sequence>
<organism evidence="3 4">
    <name type="scientific">Micromonospora tulbaghiae</name>
    <dbReference type="NCBI Taxonomy" id="479978"/>
    <lineage>
        <taxon>Bacteria</taxon>
        <taxon>Bacillati</taxon>
        <taxon>Actinomycetota</taxon>
        <taxon>Actinomycetes</taxon>
        <taxon>Micromonosporales</taxon>
        <taxon>Micromonosporaceae</taxon>
        <taxon>Micromonospora</taxon>
    </lineage>
</organism>
<keyword evidence="2" id="KW-0472">Membrane</keyword>
<dbReference type="RefSeq" id="WP_120572686.1">
    <property type="nucleotide sequence ID" value="NZ_CP024087.1"/>
</dbReference>